<dbReference type="EMBL" id="BPLQ01004379">
    <property type="protein sequence ID" value="GIY07709.1"/>
    <property type="molecule type" value="Genomic_DNA"/>
</dbReference>
<sequence length="96" mass="11193">MFSQIFLSNGIYQNICVYWANHFTISKAFYFLSKESSLNKQVITTLQIFQSASNAMHRLNRLGFDDSKYSIYSKQRPKISYAFAMAEMDLFPPELV</sequence>
<comment type="caution">
    <text evidence="1">The sequence shown here is derived from an EMBL/GenBank/DDBJ whole genome shotgun (WGS) entry which is preliminary data.</text>
</comment>
<dbReference type="AlphaFoldDB" id="A0AAV4QFV8"/>
<organism evidence="1 2">
    <name type="scientific">Caerostris darwini</name>
    <dbReference type="NCBI Taxonomy" id="1538125"/>
    <lineage>
        <taxon>Eukaryota</taxon>
        <taxon>Metazoa</taxon>
        <taxon>Ecdysozoa</taxon>
        <taxon>Arthropoda</taxon>
        <taxon>Chelicerata</taxon>
        <taxon>Arachnida</taxon>
        <taxon>Araneae</taxon>
        <taxon>Araneomorphae</taxon>
        <taxon>Entelegynae</taxon>
        <taxon>Araneoidea</taxon>
        <taxon>Araneidae</taxon>
        <taxon>Caerostris</taxon>
    </lineage>
</organism>
<proteinExistence type="predicted"/>
<evidence type="ECO:0000313" key="1">
    <source>
        <dbReference type="EMBL" id="GIY07709.1"/>
    </source>
</evidence>
<evidence type="ECO:0000313" key="2">
    <source>
        <dbReference type="Proteomes" id="UP001054837"/>
    </source>
</evidence>
<gene>
    <name evidence="1" type="ORF">CDAR_26611</name>
</gene>
<protein>
    <submittedName>
        <fullName evidence="1">Uncharacterized protein</fullName>
    </submittedName>
</protein>
<accession>A0AAV4QFV8</accession>
<name>A0AAV4QFV8_9ARAC</name>
<reference evidence="1 2" key="1">
    <citation type="submission" date="2021-06" db="EMBL/GenBank/DDBJ databases">
        <title>Caerostris darwini draft genome.</title>
        <authorList>
            <person name="Kono N."/>
            <person name="Arakawa K."/>
        </authorList>
    </citation>
    <scope>NUCLEOTIDE SEQUENCE [LARGE SCALE GENOMIC DNA]</scope>
</reference>
<dbReference type="Proteomes" id="UP001054837">
    <property type="component" value="Unassembled WGS sequence"/>
</dbReference>
<keyword evidence="2" id="KW-1185">Reference proteome</keyword>